<dbReference type="SUPFAM" id="SSF52833">
    <property type="entry name" value="Thioredoxin-like"/>
    <property type="match status" value="1"/>
</dbReference>
<feature type="compositionally biased region" description="Pro residues" evidence="5">
    <location>
        <begin position="21"/>
        <end position="33"/>
    </location>
</feature>
<keyword evidence="3" id="KW-0479">Metal-binding</keyword>
<dbReference type="GO" id="GO:0001654">
    <property type="term" value="P:eye development"/>
    <property type="evidence" value="ECO:0007669"/>
    <property type="project" value="Ensembl"/>
</dbReference>
<dbReference type="Ensembl" id="ENSABRT00000036581.1">
    <property type="protein sequence ID" value="ENSABRP00000026118.1"/>
    <property type="gene ID" value="ENSABRG00000021862.1"/>
</dbReference>
<reference evidence="6" key="2">
    <citation type="submission" date="2025-09" db="UniProtKB">
        <authorList>
            <consortium name="Ensembl"/>
        </authorList>
    </citation>
    <scope>IDENTIFICATION</scope>
</reference>
<dbReference type="PANTHER" id="PTHR12151">
    <property type="entry name" value="ELECTRON TRANSPORT PROTIN SCO1/SENC FAMILY MEMBER"/>
    <property type="match status" value="1"/>
</dbReference>
<proteinExistence type="inferred from homology"/>
<protein>
    <submittedName>
        <fullName evidence="6">Synthesis of cytochrome C oxidase 2</fullName>
    </submittedName>
</protein>
<dbReference type="GeneTree" id="ENSGT00390000004323"/>
<feature type="disulfide bond" description="Redox-active" evidence="4">
    <location>
        <begin position="132"/>
        <end position="136"/>
    </location>
</feature>
<dbReference type="GO" id="GO:0014823">
    <property type="term" value="P:response to activity"/>
    <property type="evidence" value="ECO:0007669"/>
    <property type="project" value="Ensembl"/>
</dbReference>
<dbReference type="Proteomes" id="UP000694426">
    <property type="component" value="Unplaced"/>
</dbReference>
<dbReference type="AlphaFoldDB" id="A0A8B9D0K6"/>
<dbReference type="GO" id="GO:0046872">
    <property type="term" value="F:metal ion binding"/>
    <property type="evidence" value="ECO:0007669"/>
    <property type="project" value="UniProtKB-KW"/>
</dbReference>
<sequence length="265" mass="29241">MAQALLPARCLRCCRTSPRPLLQPRPPTAPPAPSRGLSGPRGSSSSGGRGSAPLPLWQRVAVVAAAGGAAAGGWLHLRARRERERRQRRAQELRALALGQGDFELVDHTGRPRRKADFRGQWVLLYFGFTHCPDVCPDELEKLSRAVELLDRDAALPRVQLLFITVDPERDDVAAVARYVRDFHPRLLGLTGSPEQVRAAGSAYRVYSSAGPKDEDGDYIVDHTVIIYLLGPDGLFLDYYGRSKSDAKIAESVRRHMETYEPLPA</sequence>
<comment type="subcellular location">
    <subcellularLocation>
        <location evidence="1">Mitochondrion inner membrane</location>
        <topology evidence="1">Single-pass membrane protein</topology>
    </subcellularLocation>
</comment>
<evidence type="ECO:0000256" key="2">
    <source>
        <dbReference type="ARBA" id="ARBA00010996"/>
    </source>
</evidence>
<evidence type="ECO:0000256" key="3">
    <source>
        <dbReference type="PIRSR" id="PIRSR603782-1"/>
    </source>
</evidence>
<dbReference type="GO" id="GO:0033617">
    <property type="term" value="P:mitochondrial respiratory chain complex IV assembly"/>
    <property type="evidence" value="ECO:0007669"/>
    <property type="project" value="Ensembl"/>
</dbReference>
<dbReference type="GO" id="GO:0055070">
    <property type="term" value="P:copper ion homeostasis"/>
    <property type="evidence" value="ECO:0007669"/>
    <property type="project" value="Ensembl"/>
</dbReference>
<evidence type="ECO:0000256" key="1">
    <source>
        <dbReference type="ARBA" id="ARBA00004434"/>
    </source>
</evidence>
<evidence type="ECO:0000256" key="4">
    <source>
        <dbReference type="PIRSR" id="PIRSR603782-2"/>
    </source>
</evidence>
<dbReference type="Gene3D" id="3.40.30.10">
    <property type="entry name" value="Glutaredoxin"/>
    <property type="match status" value="1"/>
</dbReference>
<dbReference type="GO" id="GO:0003012">
    <property type="term" value="P:muscle system process"/>
    <property type="evidence" value="ECO:0007669"/>
    <property type="project" value="Ensembl"/>
</dbReference>
<dbReference type="GO" id="GO:0030016">
    <property type="term" value="C:myofibril"/>
    <property type="evidence" value="ECO:0007669"/>
    <property type="project" value="Ensembl"/>
</dbReference>
<dbReference type="GO" id="GO:0005743">
    <property type="term" value="C:mitochondrial inner membrane"/>
    <property type="evidence" value="ECO:0007669"/>
    <property type="project" value="UniProtKB-SubCell"/>
</dbReference>
<gene>
    <name evidence="6" type="primary">SCO2</name>
</gene>
<keyword evidence="7" id="KW-1185">Reference proteome</keyword>
<keyword evidence="3" id="KW-0186">Copper</keyword>
<feature type="binding site" evidence="3">
    <location>
        <position position="132"/>
    </location>
    <ligand>
        <name>Cu cation</name>
        <dbReference type="ChEBI" id="CHEBI:23378"/>
    </ligand>
</feature>
<feature type="compositionally biased region" description="Low complexity" evidence="5">
    <location>
        <begin position="34"/>
        <end position="44"/>
    </location>
</feature>
<name>A0A8B9D0K6_9AVES</name>
<reference evidence="6" key="1">
    <citation type="submission" date="2025-08" db="UniProtKB">
        <authorList>
            <consortium name="Ensembl"/>
        </authorList>
    </citation>
    <scope>IDENTIFICATION</scope>
</reference>
<dbReference type="CDD" id="cd02968">
    <property type="entry name" value="SCO"/>
    <property type="match status" value="1"/>
</dbReference>
<organism evidence="6 7">
    <name type="scientific">Anser brachyrhynchus</name>
    <name type="common">Pink-footed goose</name>
    <dbReference type="NCBI Taxonomy" id="132585"/>
    <lineage>
        <taxon>Eukaryota</taxon>
        <taxon>Metazoa</taxon>
        <taxon>Chordata</taxon>
        <taxon>Craniata</taxon>
        <taxon>Vertebrata</taxon>
        <taxon>Euteleostomi</taxon>
        <taxon>Archelosauria</taxon>
        <taxon>Archosauria</taxon>
        <taxon>Dinosauria</taxon>
        <taxon>Saurischia</taxon>
        <taxon>Theropoda</taxon>
        <taxon>Coelurosauria</taxon>
        <taxon>Aves</taxon>
        <taxon>Neognathae</taxon>
        <taxon>Galloanserae</taxon>
        <taxon>Anseriformes</taxon>
        <taxon>Anatidae</taxon>
        <taxon>Anserinae</taxon>
        <taxon>Anser</taxon>
    </lineage>
</organism>
<dbReference type="Pfam" id="PF02630">
    <property type="entry name" value="SCO1-SenC"/>
    <property type="match status" value="1"/>
</dbReference>
<comment type="similarity">
    <text evidence="2">Belongs to the SCO1/2 family.</text>
</comment>
<feature type="region of interest" description="Disordered" evidence="5">
    <location>
        <begin position="17"/>
        <end position="51"/>
    </location>
</feature>
<evidence type="ECO:0000313" key="6">
    <source>
        <dbReference type="Ensembl" id="ENSABRP00000026118.1"/>
    </source>
</evidence>
<dbReference type="FunFam" id="3.40.30.10:FF:000013">
    <property type="entry name" value="Blast:Protein SCO1 homolog, mitochondrial"/>
    <property type="match status" value="1"/>
</dbReference>
<evidence type="ECO:0000256" key="5">
    <source>
        <dbReference type="SAM" id="MobiDB-lite"/>
    </source>
</evidence>
<dbReference type="GO" id="GO:0022904">
    <property type="term" value="P:respiratory electron transport chain"/>
    <property type="evidence" value="ECO:0007669"/>
    <property type="project" value="Ensembl"/>
</dbReference>
<dbReference type="PANTHER" id="PTHR12151:SF2">
    <property type="entry name" value="PROTEIN SCO2 HOMOLOG, MITOCHONDRIAL"/>
    <property type="match status" value="1"/>
</dbReference>
<keyword evidence="4" id="KW-1015">Disulfide bond</keyword>
<evidence type="ECO:0000313" key="7">
    <source>
        <dbReference type="Proteomes" id="UP000694426"/>
    </source>
</evidence>
<feature type="binding site" evidence="3">
    <location>
        <position position="223"/>
    </location>
    <ligand>
        <name>Cu cation</name>
        <dbReference type="ChEBI" id="CHEBI:23378"/>
    </ligand>
</feature>
<dbReference type="InterPro" id="IPR036249">
    <property type="entry name" value="Thioredoxin-like_sf"/>
</dbReference>
<accession>A0A8B9D0K6</accession>
<feature type="binding site" evidence="3">
    <location>
        <position position="136"/>
    </location>
    <ligand>
        <name>Cu cation</name>
        <dbReference type="ChEBI" id="CHEBI:23378"/>
    </ligand>
</feature>
<dbReference type="InterPro" id="IPR003782">
    <property type="entry name" value="SCO1/SenC"/>
</dbReference>
<dbReference type="GO" id="GO:0015035">
    <property type="term" value="F:protein-disulfide reductase activity"/>
    <property type="evidence" value="ECO:0007669"/>
    <property type="project" value="Ensembl"/>
</dbReference>